<dbReference type="GO" id="GO:0007130">
    <property type="term" value="P:synaptonemal complex assembly"/>
    <property type="evidence" value="ECO:0007669"/>
    <property type="project" value="InterPro"/>
</dbReference>
<feature type="compositionally biased region" description="Polar residues" evidence="1">
    <location>
        <begin position="58"/>
        <end position="67"/>
    </location>
</feature>
<dbReference type="GO" id="GO:0000801">
    <property type="term" value="C:central element"/>
    <property type="evidence" value="ECO:0007669"/>
    <property type="project" value="InterPro"/>
</dbReference>
<protein>
    <submittedName>
        <fullName evidence="3">Synaptonemal complex central element protein 2-like</fullName>
    </submittedName>
</protein>
<organism evidence="2 3">
    <name type="scientific">Branchiostoma belcheri</name>
    <name type="common">Amphioxus</name>
    <dbReference type="NCBI Taxonomy" id="7741"/>
    <lineage>
        <taxon>Eukaryota</taxon>
        <taxon>Metazoa</taxon>
        <taxon>Chordata</taxon>
        <taxon>Cephalochordata</taxon>
        <taxon>Leptocardii</taxon>
        <taxon>Amphioxiformes</taxon>
        <taxon>Branchiostomatidae</taxon>
        <taxon>Branchiostoma</taxon>
    </lineage>
</organism>
<dbReference type="InterPro" id="IPR034609">
    <property type="entry name" value="Syce2"/>
</dbReference>
<keyword evidence="2" id="KW-1185">Reference proteome</keyword>
<evidence type="ECO:0000313" key="3">
    <source>
        <dbReference type="RefSeq" id="XP_019623584.1"/>
    </source>
</evidence>
<dbReference type="GeneID" id="109469504"/>
<feature type="compositionally biased region" description="Basic and acidic residues" evidence="1">
    <location>
        <begin position="21"/>
        <end position="31"/>
    </location>
</feature>
<gene>
    <name evidence="3" type="primary">LOC109469504</name>
</gene>
<reference evidence="3" key="1">
    <citation type="submission" date="2025-08" db="UniProtKB">
        <authorList>
            <consortium name="RefSeq"/>
        </authorList>
    </citation>
    <scope>IDENTIFICATION</scope>
    <source>
        <tissue evidence="3">Gonad</tissue>
    </source>
</reference>
<dbReference type="PANTHER" id="PTHR28398">
    <property type="entry name" value="SYNAPTONEMAL COMPLEX CENTRAL ELEMENT PROTEIN 2"/>
    <property type="match status" value="1"/>
</dbReference>
<sequence length="192" mass="21219">METRSSSAKTVSAGKEASGSSKDDKMFKHPGEPLATKETPMQETPVQDTPVQEIPVQENPTSQTSYSEPAEAVPVSESRPEAPPNSGSTMPTREMLNQSAQKLVDDVNSKRKRDAALMADFKKALEIQVANSCSVLESSMYKTYETTGELMQEKLQELFAVLDRVARLEAELKQFHQALGMLYTDVQVPHKQ</sequence>
<evidence type="ECO:0000313" key="2">
    <source>
        <dbReference type="Proteomes" id="UP000515135"/>
    </source>
</evidence>
<dbReference type="Proteomes" id="UP000515135">
    <property type="component" value="Unplaced"/>
</dbReference>
<dbReference type="KEGG" id="bbel:109469504"/>
<feature type="compositionally biased region" description="Polar residues" evidence="1">
    <location>
        <begin position="39"/>
        <end position="50"/>
    </location>
</feature>
<dbReference type="RefSeq" id="XP_019623584.1">
    <property type="nucleotide sequence ID" value="XM_019768025.1"/>
</dbReference>
<evidence type="ECO:0000256" key="1">
    <source>
        <dbReference type="SAM" id="MobiDB-lite"/>
    </source>
</evidence>
<feature type="compositionally biased region" description="Polar residues" evidence="1">
    <location>
        <begin position="1"/>
        <end position="10"/>
    </location>
</feature>
<accession>A0A6P4YPH9</accession>
<name>A0A6P4YPH9_BRABE</name>
<dbReference type="PANTHER" id="PTHR28398:SF1">
    <property type="entry name" value="SYNAPTONEMAL COMPLEX CENTRAL ELEMENT PROTEIN 2"/>
    <property type="match status" value="1"/>
</dbReference>
<feature type="region of interest" description="Disordered" evidence="1">
    <location>
        <begin position="1"/>
        <end position="93"/>
    </location>
</feature>
<dbReference type="OrthoDB" id="6142414at2759"/>
<dbReference type="AlphaFoldDB" id="A0A6P4YPH9"/>
<proteinExistence type="predicted"/>